<organism evidence="3 4">
    <name type="scientific">Vitis rotundifolia</name>
    <name type="common">Muscadine grape</name>
    <dbReference type="NCBI Taxonomy" id="103349"/>
    <lineage>
        <taxon>Eukaryota</taxon>
        <taxon>Viridiplantae</taxon>
        <taxon>Streptophyta</taxon>
        <taxon>Embryophyta</taxon>
        <taxon>Tracheophyta</taxon>
        <taxon>Spermatophyta</taxon>
        <taxon>Magnoliopsida</taxon>
        <taxon>eudicotyledons</taxon>
        <taxon>Gunneridae</taxon>
        <taxon>Pentapetalae</taxon>
        <taxon>rosids</taxon>
        <taxon>Vitales</taxon>
        <taxon>Vitaceae</taxon>
        <taxon>Viteae</taxon>
        <taxon>Vitis</taxon>
    </lineage>
</organism>
<comment type="caution">
    <text evidence="3">The sequence shown here is derived from an EMBL/GenBank/DDBJ whole genome shotgun (WGS) entry which is preliminary data.</text>
</comment>
<dbReference type="EMBL" id="JARBHA010000005">
    <property type="protein sequence ID" value="KAJ9700723.1"/>
    <property type="molecule type" value="Genomic_DNA"/>
</dbReference>
<keyword evidence="4" id="KW-1185">Reference proteome</keyword>
<dbReference type="AlphaFoldDB" id="A0AA39A6C7"/>
<gene>
    <name evidence="3" type="ORF">PVL29_006170</name>
</gene>
<evidence type="ECO:0000256" key="1">
    <source>
        <dbReference type="PROSITE-ProRule" id="PRU00042"/>
    </source>
</evidence>
<sequence>MPQFSHVKQRPSPQIACRVCDRIFMSSRALVNHLESHMAEDGSISTRQQINFIPHQREGYVSVNQFQSNLSFQTLLQETRLSIRNSNSLVQNPAGTGKNPIISATQFDVSSLQLQLARSNHSFRPQLLPSLKQASQRVIEQLLSEFTKPYIDQLDKPIPEIVELVDSDDEGKKVDLTLKL</sequence>
<proteinExistence type="predicted"/>
<keyword evidence="1" id="KW-0863">Zinc-finger</keyword>
<reference evidence="3 4" key="1">
    <citation type="journal article" date="2023" name="BMC Biotechnol.">
        <title>Vitis rotundifolia cv Carlos genome sequencing.</title>
        <authorList>
            <person name="Huff M."/>
            <person name="Hulse-Kemp A."/>
            <person name="Scheffler B."/>
            <person name="Youngblood R."/>
            <person name="Simpson S."/>
            <person name="Babiker E."/>
            <person name="Staton M."/>
        </authorList>
    </citation>
    <scope>NUCLEOTIDE SEQUENCE [LARGE SCALE GENOMIC DNA]</scope>
    <source>
        <tissue evidence="3">Leaf</tissue>
    </source>
</reference>
<name>A0AA39A6C7_VITRO</name>
<evidence type="ECO:0000313" key="3">
    <source>
        <dbReference type="EMBL" id="KAJ9700723.1"/>
    </source>
</evidence>
<dbReference type="InterPro" id="IPR013087">
    <property type="entry name" value="Znf_C2H2_type"/>
</dbReference>
<feature type="domain" description="C2H2-type" evidence="2">
    <location>
        <begin position="15"/>
        <end position="42"/>
    </location>
</feature>
<keyword evidence="1" id="KW-0862">Zinc</keyword>
<dbReference type="GO" id="GO:0008270">
    <property type="term" value="F:zinc ion binding"/>
    <property type="evidence" value="ECO:0007669"/>
    <property type="project" value="UniProtKB-KW"/>
</dbReference>
<accession>A0AA39A6C7</accession>
<keyword evidence="1" id="KW-0479">Metal-binding</keyword>
<dbReference type="SUPFAM" id="SSF57667">
    <property type="entry name" value="beta-beta-alpha zinc fingers"/>
    <property type="match status" value="1"/>
</dbReference>
<dbReference type="PROSITE" id="PS50157">
    <property type="entry name" value="ZINC_FINGER_C2H2_2"/>
    <property type="match status" value="1"/>
</dbReference>
<dbReference type="PROSITE" id="PS00028">
    <property type="entry name" value="ZINC_FINGER_C2H2_1"/>
    <property type="match status" value="1"/>
</dbReference>
<dbReference type="Proteomes" id="UP001168098">
    <property type="component" value="Unassembled WGS sequence"/>
</dbReference>
<evidence type="ECO:0000313" key="4">
    <source>
        <dbReference type="Proteomes" id="UP001168098"/>
    </source>
</evidence>
<protein>
    <recommendedName>
        <fullName evidence="2">C2H2-type domain-containing protein</fullName>
    </recommendedName>
</protein>
<evidence type="ECO:0000259" key="2">
    <source>
        <dbReference type="PROSITE" id="PS50157"/>
    </source>
</evidence>
<dbReference type="InterPro" id="IPR036236">
    <property type="entry name" value="Znf_C2H2_sf"/>
</dbReference>